<evidence type="ECO:0000313" key="3">
    <source>
        <dbReference type="EMBL" id="SDU19978.1"/>
    </source>
</evidence>
<accession>A0A1H2GKR6</accession>
<dbReference type="RefSeq" id="WP_092233611.1">
    <property type="nucleotide sequence ID" value="NZ_FNLL01000005.1"/>
</dbReference>
<keyword evidence="1" id="KW-0812">Transmembrane</keyword>
<gene>
    <name evidence="3" type="ORF">SAMN04487931_105248</name>
</gene>
<protein>
    <submittedName>
        <fullName evidence="3">Phospholipid/cholesterol/gamma-HCH transport system substrate-binding protein</fullName>
    </submittedName>
</protein>
<dbReference type="EMBL" id="FNLL01000005">
    <property type="protein sequence ID" value="SDU19978.1"/>
    <property type="molecule type" value="Genomic_DNA"/>
</dbReference>
<dbReference type="AlphaFoldDB" id="A0A1H2GKR6"/>
<organism evidence="3 4">
    <name type="scientific">Desulfobacula phenolica</name>
    <dbReference type="NCBI Taxonomy" id="90732"/>
    <lineage>
        <taxon>Bacteria</taxon>
        <taxon>Pseudomonadati</taxon>
        <taxon>Thermodesulfobacteriota</taxon>
        <taxon>Desulfobacteria</taxon>
        <taxon>Desulfobacterales</taxon>
        <taxon>Desulfobacteraceae</taxon>
        <taxon>Desulfobacula</taxon>
    </lineage>
</organism>
<dbReference type="InterPro" id="IPR052336">
    <property type="entry name" value="MlaD_Phospholipid_Transporter"/>
</dbReference>
<keyword evidence="1" id="KW-0472">Membrane</keyword>
<keyword evidence="1" id="KW-1133">Transmembrane helix</keyword>
<dbReference type="Pfam" id="PF02470">
    <property type="entry name" value="MlaD"/>
    <property type="match status" value="1"/>
</dbReference>
<dbReference type="InterPro" id="IPR003399">
    <property type="entry name" value="Mce/MlaD"/>
</dbReference>
<proteinExistence type="predicted"/>
<dbReference type="NCBIfam" id="TIGR04430">
    <property type="entry name" value="OM_asym_MlaD"/>
    <property type="match status" value="1"/>
</dbReference>
<evidence type="ECO:0000259" key="2">
    <source>
        <dbReference type="Pfam" id="PF02470"/>
    </source>
</evidence>
<name>A0A1H2GKR6_9BACT</name>
<dbReference type="PROSITE" id="PS51257">
    <property type="entry name" value="PROKAR_LIPOPROTEIN"/>
    <property type="match status" value="1"/>
</dbReference>
<sequence>MYGRKTEISVGIFMMVGIACLVYLSVNLGDVDLFGSDSFMIDARFGSIEGLEVSASVEIAGVSVGKVKRITLEENEALVQMEIKNGTKITDDTIASIRTKGVIGDKFVKLSPGGSDDILGDKDSLMDTESAISLEELVSKYIFEK</sequence>
<keyword evidence="4" id="KW-1185">Reference proteome</keyword>
<feature type="transmembrane region" description="Helical" evidence="1">
    <location>
        <begin position="7"/>
        <end position="26"/>
    </location>
</feature>
<dbReference type="InterPro" id="IPR030970">
    <property type="entry name" value="ABC_MlaD"/>
</dbReference>
<dbReference type="GO" id="GO:0005548">
    <property type="term" value="F:phospholipid transporter activity"/>
    <property type="evidence" value="ECO:0007669"/>
    <property type="project" value="TreeGrafter"/>
</dbReference>
<reference evidence="4" key="1">
    <citation type="submission" date="2016-10" db="EMBL/GenBank/DDBJ databases">
        <authorList>
            <person name="Varghese N."/>
            <person name="Submissions S."/>
        </authorList>
    </citation>
    <scope>NUCLEOTIDE SEQUENCE [LARGE SCALE GENOMIC DNA]</scope>
    <source>
        <strain evidence="4">DSM 3384</strain>
    </source>
</reference>
<dbReference type="Proteomes" id="UP000199608">
    <property type="component" value="Unassembled WGS sequence"/>
</dbReference>
<feature type="domain" description="Mce/MlaD" evidence="2">
    <location>
        <begin position="41"/>
        <end position="113"/>
    </location>
</feature>
<dbReference type="GO" id="GO:0005543">
    <property type="term" value="F:phospholipid binding"/>
    <property type="evidence" value="ECO:0007669"/>
    <property type="project" value="TreeGrafter"/>
</dbReference>
<dbReference type="PANTHER" id="PTHR33371">
    <property type="entry name" value="INTERMEMBRANE PHOSPHOLIPID TRANSPORT SYSTEM BINDING PROTEIN MLAD-RELATED"/>
    <property type="match status" value="1"/>
</dbReference>
<dbReference type="PANTHER" id="PTHR33371:SF4">
    <property type="entry name" value="INTERMEMBRANE PHOSPHOLIPID TRANSPORT SYSTEM BINDING PROTEIN MLAD"/>
    <property type="match status" value="1"/>
</dbReference>
<evidence type="ECO:0000256" key="1">
    <source>
        <dbReference type="SAM" id="Phobius"/>
    </source>
</evidence>
<evidence type="ECO:0000313" key="4">
    <source>
        <dbReference type="Proteomes" id="UP000199608"/>
    </source>
</evidence>